<gene>
    <name evidence="1" type="ORF">FC96_GL000049</name>
</gene>
<evidence type="ECO:0000313" key="2">
    <source>
        <dbReference type="Proteomes" id="UP000050911"/>
    </source>
</evidence>
<dbReference type="AlphaFoldDB" id="A0A0R1HQL0"/>
<dbReference type="InterPro" id="IPR053737">
    <property type="entry name" value="Type_II_TA_Toxin"/>
</dbReference>
<dbReference type="RefSeq" id="WP_054660345.1">
    <property type="nucleotide sequence ID" value="NZ_AZCX01000001.1"/>
</dbReference>
<reference evidence="1 2" key="1">
    <citation type="journal article" date="2015" name="Genome Announc.">
        <title>Expanding the biotechnology potential of lactobacilli through comparative genomics of 213 strains and associated genera.</title>
        <authorList>
            <person name="Sun Z."/>
            <person name="Harris H.M."/>
            <person name="McCann A."/>
            <person name="Guo C."/>
            <person name="Argimon S."/>
            <person name="Zhang W."/>
            <person name="Yang X."/>
            <person name="Jeffery I.B."/>
            <person name="Cooney J.C."/>
            <person name="Kagawa T.F."/>
            <person name="Liu W."/>
            <person name="Song Y."/>
            <person name="Salvetti E."/>
            <person name="Wrobel A."/>
            <person name="Rasinkangas P."/>
            <person name="Parkhill J."/>
            <person name="Rea M.C."/>
            <person name="O'Sullivan O."/>
            <person name="Ritari J."/>
            <person name="Douillard F.P."/>
            <person name="Paul Ross R."/>
            <person name="Yang R."/>
            <person name="Briner A.E."/>
            <person name="Felis G.E."/>
            <person name="de Vos W.M."/>
            <person name="Barrangou R."/>
            <person name="Klaenhammer T.R."/>
            <person name="Caufield P.W."/>
            <person name="Cui Y."/>
            <person name="Zhang H."/>
            <person name="O'Toole P.W."/>
        </authorList>
    </citation>
    <scope>NUCLEOTIDE SEQUENCE [LARGE SCALE GENOMIC DNA]</scope>
    <source>
        <strain evidence="1 2">JCM 15530</strain>
    </source>
</reference>
<keyword evidence="2" id="KW-1185">Reference proteome</keyword>
<accession>A0A0R1HQL0</accession>
<evidence type="ECO:0008006" key="3">
    <source>
        <dbReference type="Google" id="ProtNLM"/>
    </source>
</evidence>
<sequence>MRLTIEDFTYINHQVQQIKATPTAELTDEVGLSHLLTKIQETPATEADVVQQAATVLTQLLDHPVFAAGNLATAVVATIAFLRASGYEITEHVPGFFIALTDQPLDATNVSSALAPALREIEAPNDAIHSVFTDEWVLATVKALAD</sequence>
<organism evidence="1 2">
    <name type="scientific">Secundilactobacillus kimchicus JCM 15530</name>
    <dbReference type="NCBI Taxonomy" id="1302272"/>
    <lineage>
        <taxon>Bacteria</taxon>
        <taxon>Bacillati</taxon>
        <taxon>Bacillota</taxon>
        <taxon>Bacilli</taxon>
        <taxon>Lactobacillales</taxon>
        <taxon>Lactobacillaceae</taxon>
        <taxon>Secundilactobacillus</taxon>
    </lineage>
</organism>
<dbReference type="PATRIC" id="fig|1302272.5.peg.49"/>
<name>A0A0R1HQL0_9LACO</name>
<proteinExistence type="predicted"/>
<dbReference type="EMBL" id="AZCX01000001">
    <property type="protein sequence ID" value="KRK49133.1"/>
    <property type="molecule type" value="Genomic_DNA"/>
</dbReference>
<evidence type="ECO:0000313" key="1">
    <source>
        <dbReference type="EMBL" id="KRK49133.1"/>
    </source>
</evidence>
<dbReference type="Proteomes" id="UP000050911">
    <property type="component" value="Unassembled WGS sequence"/>
</dbReference>
<protein>
    <recommendedName>
        <fullName evidence="3">Fido domain-containing protein</fullName>
    </recommendedName>
</protein>
<dbReference type="Gene3D" id="1.20.120.1870">
    <property type="entry name" value="Fic/DOC protein, Fido domain"/>
    <property type="match status" value="1"/>
</dbReference>
<comment type="caution">
    <text evidence="1">The sequence shown here is derived from an EMBL/GenBank/DDBJ whole genome shotgun (WGS) entry which is preliminary data.</text>
</comment>